<dbReference type="PROSITE" id="PS50011">
    <property type="entry name" value="PROTEIN_KINASE_DOM"/>
    <property type="match status" value="1"/>
</dbReference>
<protein>
    <recommendedName>
        <fullName evidence="5">Protein kinase domain-containing protein</fullName>
    </recommendedName>
</protein>
<dbReference type="InterPro" id="IPR045269">
    <property type="entry name" value="Atg1-like"/>
</dbReference>
<dbReference type="PROSITE" id="PS00108">
    <property type="entry name" value="PROTEIN_KINASE_ST"/>
    <property type="match status" value="1"/>
</dbReference>
<dbReference type="InterPro" id="IPR017441">
    <property type="entry name" value="Protein_kinase_ATP_BS"/>
</dbReference>
<evidence type="ECO:0000313" key="6">
    <source>
        <dbReference type="EMBL" id="OHT04604.1"/>
    </source>
</evidence>
<sequence>MDLNVLINETCELYKPFNESWCDIKYFKRPPIKMMALLVGKMNNVYGFGQNVFSQDQLNGILPERDDKFNFFTTLIKYTEILVGKKIDADARDISAGREVEKTLILLQHILEASKHPKIPFKEAALKILDKNYSIPDYERKNEIIRTKPLLNQLIVHSTSKREMAPISNFIVDLDDYTISNKDLGDGSFGKVTLIEDKKTKHKYAAKISKKDVSSAQEQKLFFSEIEILIRVENPAILNLTGFNMKDFNSNSNPVIITEYLENGSLSNILNLESNGLAPHEWTPTKKLITILGIAFGMKYLHSKGIIHRDLKPGNVLMDSNYYPRIGDFGISKIFDSESMEASTQIGTAMYMAPEIIRGEKYSKSVDVFAYSFIVYEILTGVVPMTGSNCFHLVMMIEKGGRPEKKYLPMKDQKDFLEHMWNDDPQKRYTFDDIVSLLIGKVKSNEINSIFSEDIDEDEVIDYISTFYQT</sequence>
<proteinExistence type="inferred from homology"/>
<dbReference type="InterPro" id="IPR011009">
    <property type="entry name" value="Kinase-like_dom_sf"/>
</dbReference>
<evidence type="ECO:0000256" key="1">
    <source>
        <dbReference type="ARBA" id="ARBA00022741"/>
    </source>
</evidence>
<feature type="domain" description="Protein kinase" evidence="5">
    <location>
        <begin position="178"/>
        <end position="451"/>
    </location>
</feature>
<dbReference type="Gene3D" id="1.10.418.50">
    <property type="entry name" value="Microtubule-binding protein MIP-T3"/>
    <property type="match status" value="1"/>
</dbReference>
<keyword evidence="7" id="KW-1185">Reference proteome</keyword>
<comment type="caution">
    <text evidence="6">The sequence shown here is derived from an EMBL/GenBank/DDBJ whole genome shotgun (WGS) entry which is preliminary data.</text>
</comment>
<dbReference type="Pfam" id="PF10243">
    <property type="entry name" value="MIP-T3"/>
    <property type="match status" value="1"/>
</dbReference>
<dbReference type="EMBL" id="MLAK01000787">
    <property type="protein sequence ID" value="OHT04604.1"/>
    <property type="molecule type" value="Genomic_DNA"/>
</dbReference>
<evidence type="ECO:0000313" key="7">
    <source>
        <dbReference type="Proteomes" id="UP000179807"/>
    </source>
</evidence>
<dbReference type="VEuPathDB" id="TrichDB:TRFO_27871"/>
<dbReference type="InterPro" id="IPR008271">
    <property type="entry name" value="Ser/Thr_kinase_AS"/>
</dbReference>
<organism evidence="6 7">
    <name type="scientific">Tritrichomonas foetus</name>
    <dbReference type="NCBI Taxonomy" id="1144522"/>
    <lineage>
        <taxon>Eukaryota</taxon>
        <taxon>Metamonada</taxon>
        <taxon>Parabasalia</taxon>
        <taxon>Tritrichomonadida</taxon>
        <taxon>Tritrichomonadidae</taxon>
        <taxon>Tritrichomonas</taxon>
    </lineage>
</organism>
<reference evidence="6" key="1">
    <citation type="submission" date="2016-10" db="EMBL/GenBank/DDBJ databases">
        <authorList>
            <person name="Benchimol M."/>
            <person name="Almeida L.G."/>
            <person name="Vasconcelos A.T."/>
            <person name="Perreira-Neves A."/>
            <person name="Rosa I.A."/>
            <person name="Tasca T."/>
            <person name="Bogo M.R."/>
            <person name="de Souza W."/>
        </authorList>
    </citation>
    <scope>NUCLEOTIDE SEQUENCE [LARGE SCALE GENOMIC DNA]</scope>
    <source>
        <strain evidence="6">K</strain>
    </source>
</reference>
<dbReference type="GO" id="GO:0005524">
    <property type="term" value="F:ATP binding"/>
    <property type="evidence" value="ECO:0007669"/>
    <property type="project" value="UniProtKB-UniRule"/>
</dbReference>
<dbReference type="GO" id="GO:0005737">
    <property type="term" value="C:cytoplasm"/>
    <property type="evidence" value="ECO:0007669"/>
    <property type="project" value="TreeGrafter"/>
</dbReference>
<keyword evidence="4" id="KW-0723">Serine/threonine-protein kinase</keyword>
<dbReference type="SMART" id="SM00220">
    <property type="entry name" value="S_TKc"/>
    <property type="match status" value="1"/>
</dbReference>
<accession>A0A1J4K4B9</accession>
<dbReference type="PANTHER" id="PTHR24348">
    <property type="entry name" value="SERINE/THREONINE-PROTEIN KINASE UNC-51-RELATED"/>
    <property type="match status" value="1"/>
</dbReference>
<evidence type="ECO:0000256" key="3">
    <source>
        <dbReference type="PROSITE-ProRule" id="PRU10141"/>
    </source>
</evidence>
<keyword evidence="2 3" id="KW-0067">ATP-binding</keyword>
<dbReference type="GO" id="GO:0010506">
    <property type="term" value="P:regulation of autophagy"/>
    <property type="evidence" value="ECO:0007669"/>
    <property type="project" value="InterPro"/>
</dbReference>
<dbReference type="Pfam" id="PF00069">
    <property type="entry name" value="Pkinase"/>
    <property type="match status" value="1"/>
</dbReference>
<keyword evidence="4" id="KW-0808">Transferase</keyword>
<evidence type="ECO:0000259" key="5">
    <source>
        <dbReference type="PROSITE" id="PS50011"/>
    </source>
</evidence>
<gene>
    <name evidence="6" type="ORF">TRFO_27871</name>
</gene>
<dbReference type="Gene3D" id="1.10.510.10">
    <property type="entry name" value="Transferase(Phosphotransferase) domain 1"/>
    <property type="match status" value="1"/>
</dbReference>
<dbReference type="PANTHER" id="PTHR24348:SF68">
    <property type="entry name" value="SERINE_THREONINE-PROTEIN KINASE ATG1C"/>
    <property type="match status" value="1"/>
</dbReference>
<keyword evidence="1 3" id="KW-0547">Nucleotide-binding</keyword>
<dbReference type="RefSeq" id="XP_068357740.1">
    <property type="nucleotide sequence ID" value="XM_068505821.1"/>
</dbReference>
<dbReference type="GO" id="GO:0004674">
    <property type="term" value="F:protein serine/threonine kinase activity"/>
    <property type="evidence" value="ECO:0007669"/>
    <property type="project" value="UniProtKB-KW"/>
</dbReference>
<dbReference type="GeneID" id="94840525"/>
<keyword evidence="4" id="KW-0418">Kinase</keyword>
<dbReference type="InterPro" id="IPR000719">
    <property type="entry name" value="Prot_kinase_dom"/>
</dbReference>
<comment type="similarity">
    <text evidence="4">Belongs to the protein kinase superfamily.</text>
</comment>
<dbReference type="OrthoDB" id="4062651at2759"/>
<dbReference type="Proteomes" id="UP000179807">
    <property type="component" value="Unassembled WGS sequence"/>
</dbReference>
<evidence type="ECO:0000256" key="2">
    <source>
        <dbReference type="ARBA" id="ARBA00022840"/>
    </source>
</evidence>
<dbReference type="InterPro" id="IPR040468">
    <property type="entry name" value="TRAF3IP1_N"/>
</dbReference>
<dbReference type="InterPro" id="IPR042576">
    <property type="entry name" value="TRAF3IP1_N_sf"/>
</dbReference>
<dbReference type="SUPFAM" id="SSF56112">
    <property type="entry name" value="Protein kinase-like (PK-like)"/>
    <property type="match status" value="1"/>
</dbReference>
<evidence type="ECO:0000256" key="4">
    <source>
        <dbReference type="RuleBase" id="RU000304"/>
    </source>
</evidence>
<dbReference type="AlphaFoldDB" id="A0A1J4K4B9"/>
<name>A0A1J4K4B9_9EUKA</name>
<feature type="binding site" evidence="3">
    <location>
        <position position="207"/>
    </location>
    <ligand>
        <name>ATP</name>
        <dbReference type="ChEBI" id="CHEBI:30616"/>
    </ligand>
</feature>
<dbReference type="PROSITE" id="PS00107">
    <property type="entry name" value="PROTEIN_KINASE_ATP"/>
    <property type="match status" value="1"/>
</dbReference>